<dbReference type="AlphaFoldDB" id="A0A4Z2EKZ5"/>
<dbReference type="Proteomes" id="UP000314294">
    <property type="component" value="Unassembled WGS sequence"/>
</dbReference>
<evidence type="ECO:0000313" key="3">
    <source>
        <dbReference type="Proteomes" id="UP000314294"/>
    </source>
</evidence>
<evidence type="ECO:0000256" key="1">
    <source>
        <dbReference type="SAM" id="MobiDB-lite"/>
    </source>
</evidence>
<feature type="region of interest" description="Disordered" evidence="1">
    <location>
        <begin position="1"/>
        <end position="67"/>
    </location>
</feature>
<name>A0A4Z2EKZ5_9TELE</name>
<sequence length="67" mass="7213">MPVAFLHSSPVEGGGISKDDSTSRALQPPGPSSYRGLERIQLALGERRSPRWTESSQSQPGGARHIK</sequence>
<organism evidence="2 3">
    <name type="scientific">Liparis tanakae</name>
    <name type="common">Tanaka's snailfish</name>
    <dbReference type="NCBI Taxonomy" id="230148"/>
    <lineage>
        <taxon>Eukaryota</taxon>
        <taxon>Metazoa</taxon>
        <taxon>Chordata</taxon>
        <taxon>Craniata</taxon>
        <taxon>Vertebrata</taxon>
        <taxon>Euteleostomi</taxon>
        <taxon>Actinopterygii</taxon>
        <taxon>Neopterygii</taxon>
        <taxon>Teleostei</taxon>
        <taxon>Neoteleostei</taxon>
        <taxon>Acanthomorphata</taxon>
        <taxon>Eupercaria</taxon>
        <taxon>Perciformes</taxon>
        <taxon>Cottioidei</taxon>
        <taxon>Cottales</taxon>
        <taxon>Liparidae</taxon>
        <taxon>Liparis</taxon>
    </lineage>
</organism>
<evidence type="ECO:0000313" key="2">
    <source>
        <dbReference type="EMBL" id="TNN29250.1"/>
    </source>
</evidence>
<comment type="caution">
    <text evidence="2">The sequence shown here is derived from an EMBL/GenBank/DDBJ whole genome shotgun (WGS) entry which is preliminary data.</text>
</comment>
<gene>
    <name evidence="2" type="ORF">EYF80_060602</name>
</gene>
<reference evidence="2 3" key="1">
    <citation type="submission" date="2019-03" db="EMBL/GenBank/DDBJ databases">
        <title>First draft genome of Liparis tanakae, snailfish: a comprehensive survey of snailfish specific genes.</title>
        <authorList>
            <person name="Kim W."/>
            <person name="Song I."/>
            <person name="Jeong J.-H."/>
            <person name="Kim D."/>
            <person name="Kim S."/>
            <person name="Ryu S."/>
            <person name="Song J.Y."/>
            <person name="Lee S.K."/>
        </authorList>
    </citation>
    <scope>NUCLEOTIDE SEQUENCE [LARGE SCALE GENOMIC DNA]</scope>
    <source>
        <tissue evidence="2">Muscle</tissue>
    </source>
</reference>
<proteinExistence type="predicted"/>
<keyword evidence="3" id="KW-1185">Reference proteome</keyword>
<dbReference type="EMBL" id="SRLO01005875">
    <property type="protein sequence ID" value="TNN29250.1"/>
    <property type="molecule type" value="Genomic_DNA"/>
</dbReference>
<accession>A0A4Z2EKZ5</accession>
<protein>
    <submittedName>
        <fullName evidence="2">Uncharacterized protein</fullName>
    </submittedName>
</protein>